<dbReference type="PROSITE" id="PS52019">
    <property type="entry name" value="PKS_MFAS_DH"/>
    <property type="match status" value="1"/>
</dbReference>
<dbReference type="GO" id="GO:0032259">
    <property type="term" value="P:methylation"/>
    <property type="evidence" value="ECO:0007669"/>
    <property type="project" value="UniProtKB-KW"/>
</dbReference>
<dbReference type="InterPro" id="IPR020807">
    <property type="entry name" value="PKS_DH"/>
</dbReference>
<feature type="active site" description="Proton acceptor; for dehydratase activity" evidence="2">
    <location>
        <position position="24"/>
    </location>
</feature>
<keyword evidence="5" id="KW-1185">Reference proteome</keyword>
<evidence type="ECO:0000313" key="5">
    <source>
        <dbReference type="Proteomes" id="UP000250266"/>
    </source>
</evidence>
<proteinExistence type="predicted"/>
<dbReference type="InterPro" id="IPR013217">
    <property type="entry name" value="Methyltransf_12"/>
</dbReference>
<protein>
    <submittedName>
        <fullName evidence="4">S-adenosyl-L-methionine-dependent methyltransferase</fullName>
    </submittedName>
</protein>
<reference evidence="4 5" key="1">
    <citation type="journal article" date="2016" name="Nat. Commun.">
        <title>Ectomycorrhizal ecology is imprinted in the genome of the dominant symbiotic fungus Cenococcum geophilum.</title>
        <authorList>
            <consortium name="DOE Joint Genome Institute"/>
            <person name="Peter M."/>
            <person name="Kohler A."/>
            <person name="Ohm R.A."/>
            <person name="Kuo A."/>
            <person name="Krutzmann J."/>
            <person name="Morin E."/>
            <person name="Arend M."/>
            <person name="Barry K.W."/>
            <person name="Binder M."/>
            <person name="Choi C."/>
            <person name="Clum A."/>
            <person name="Copeland A."/>
            <person name="Grisel N."/>
            <person name="Haridas S."/>
            <person name="Kipfer T."/>
            <person name="LaButti K."/>
            <person name="Lindquist E."/>
            <person name="Lipzen A."/>
            <person name="Maire R."/>
            <person name="Meier B."/>
            <person name="Mihaltcheva S."/>
            <person name="Molinier V."/>
            <person name="Murat C."/>
            <person name="Poggeler S."/>
            <person name="Quandt C.A."/>
            <person name="Sperisen C."/>
            <person name="Tritt A."/>
            <person name="Tisserant E."/>
            <person name="Crous P.W."/>
            <person name="Henrissat B."/>
            <person name="Nehls U."/>
            <person name="Egli S."/>
            <person name="Spatafora J.W."/>
            <person name="Grigoriev I.V."/>
            <person name="Martin F.M."/>
        </authorList>
    </citation>
    <scope>NUCLEOTIDE SEQUENCE [LARGE SCALE GENOMIC DNA]</scope>
    <source>
        <strain evidence="4 5">CBS 459.81</strain>
    </source>
</reference>
<feature type="active site" description="Proton donor; for dehydratase activity" evidence="2">
    <location>
        <position position="192"/>
    </location>
</feature>
<dbReference type="Pfam" id="PF14765">
    <property type="entry name" value="PS-DH"/>
    <property type="match status" value="1"/>
</dbReference>
<evidence type="ECO:0000256" key="2">
    <source>
        <dbReference type="PROSITE-ProRule" id="PRU01363"/>
    </source>
</evidence>
<name>A0A8E2DY02_9PEZI</name>
<sequence>MANEFEPTWRNILNLENVHWIEDHRIHTYIVFPGAGYIATIGEAIPQLTGSEAYTVGDITISAAMVLPKSRELEMMTSLNSSRVTVSLDSVWYDFMISSYNGTLWMKHCIGQTRSGSETEMPKPDEINDLPRHVPSQRWYQTMAKICLNYGQAFNGLMEISAGVNEHVATASVLNEFKQGESRYALYPTTLDLCFQLMIVALLKGQSRVFDRLCIPTYIKELYVRNSPSKIRLHAHTTPKQGTITGDACGTVDGKPVLLLKGLRLSPVEQDTVGDGDPHAAVELEWKPDIDFLKDKNLIKVFKNVRTDHMLNEELAMLYILETISRLAKIKEQRLQVNNNKYTLPIDAGELAKLNQSDRIKLIHNIYNQTQTSDDADVGKVLFRVLENVESIIEGKVDVLEYYKEFFSVLTHSKPHLKILEIGAGTGAKTATILKNIELEYGERLYEKYTFTDISVGFFVAVKQRFQDFAGIGIDYAVLDISKDPIEQGLEPNSYYFILASNVIRATPSINESLSNIHKLLHPNGRLLLQELCPKTKWVNDIMGMFSGWWLGEDDNRLGELFITPERWGEELRKTGFSGAKTVLYYDDPPYQINANILARPIISITPTKKVTLVYAKEITPELRKAESALVLSGYEVDICMFPEAPAPDQDVISLMDLEGPFFTNISAEKLAQILKYMILFQAGKVGILWAT</sequence>
<dbReference type="Gene3D" id="3.10.129.110">
    <property type="entry name" value="Polyketide synthase dehydratase"/>
    <property type="match status" value="1"/>
</dbReference>
<dbReference type="OrthoDB" id="329835at2759"/>
<feature type="region of interest" description="N-terminal hotdog fold" evidence="2">
    <location>
        <begin position="1"/>
        <end position="120"/>
    </location>
</feature>
<accession>A0A8E2DY02</accession>
<dbReference type="AlphaFoldDB" id="A0A8E2DY02"/>
<dbReference type="EMBL" id="KV745680">
    <property type="protein sequence ID" value="OCK73703.1"/>
    <property type="molecule type" value="Genomic_DNA"/>
</dbReference>
<keyword evidence="4" id="KW-0489">Methyltransferase</keyword>
<dbReference type="InterPro" id="IPR049551">
    <property type="entry name" value="PKS_DH_C"/>
</dbReference>
<keyword evidence="1 4" id="KW-0808">Transferase</keyword>
<dbReference type="GO" id="GO:0008168">
    <property type="term" value="F:methyltransferase activity"/>
    <property type="evidence" value="ECO:0007669"/>
    <property type="project" value="UniProtKB-KW"/>
</dbReference>
<gene>
    <name evidence="4" type="ORF">K432DRAFT_398669</name>
</gene>
<dbReference type="Gene3D" id="3.40.50.150">
    <property type="entry name" value="Vaccinia Virus protein VP39"/>
    <property type="match status" value="1"/>
</dbReference>
<dbReference type="InterPro" id="IPR050444">
    <property type="entry name" value="Polyketide_Synthase"/>
</dbReference>
<dbReference type="Pfam" id="PF08242">
    <property type="entry name" value="Methyltransf_12"/>
    <property type="match status" value="1"/>
</dbReference>
<dbReference type="CDD" id="cd02440">
    <property type="entry name" value="AdoMet_MTases"/>
    <property type="match status" value="1"/>
</dbReference>
<dbReference type="SUPFAM" id="SSF53335">
    <property type="entry name" value="S-adenosyl-L-methionine-dependent methyltransferases"/>
    <property type="match status" value="1"/>
</dbReference>
<dbReference type="SMART" id="SM00826">
    <property type="entry name" value="PKS_DH"/>
    <property type="match status" value="1"/>
</dbReference>
<feature type="non-terminal residue" evidence="4">
    <location>
        <position position="1"/>
    </location>
</feature>
<dbReference type="PANTHER" id="PTHR45681:SF6">
    <property type="entry name" value="POLYKETIDE SYNTHASE 37"/>
    <property type="match status" value="1"/>
</dbReference>
<dbReference type="InterPro" id="IPR042104">
    <property type="entry name" value="PKS_dehydratase_sf"/>
</dbReference>
<evidence type="ECO:0000313" key="4">
    <source>
        <dbReference type="EMBL" id="OCK73703.1"/>
    </source>
</evidence>
<dbReference type="PANTHER" id="PTHR45681">
    <property type="entry name" value="POLYKETIDE SYNTHASE 44-RELATED"/>
    <property type="match status" value="1"/>
</dbReference>
<dbReference type="InterPro" id="IPR029063">
    <property type="entry name" value="SAM-dependent_MTases_sf"/>
</dbReference>
<feature type="domain" description="PKS/mFAS DH" evidence="3">
    <location>
        <begin position="1"/>
        <end position="274"/>
    </location>
</feature>
<dbReference type="InterPro" id="IPR049552">
    <property type="entry name" value="PKS_DH_N"/>
</dbReference>
<evidence type="ECO:0000256" key="1">
    <source>
        <dbReference type="ARBA" id="ARBA00022679"/>
    </source>
</evidence>
<dbReference type="Proteomes" id="UP000250266">
    <property type="component" value="Unassembled WGS sequence"/>
</dbReference>
<dbReference type="InterPro" id="IPR049900">
    <property type="entry name" value="PKS_mFAS_DH"/>
</dbReference>
<evidence type="ECO:0000259" key="3">
    <source>
        <dbReference type="PROSITE" id="PS52019"/>
    </source>
</evidence>
<feature type="region of interest" description="C-terminal hotdog fold" evidence="2">
    <location>
        <begin position="131"/>
        <end position="274"/>
    </location>
</feature>
<dbReference type="Pfam" id="PF21089">
    <property type="entry name" value="PKS_DH_N"/>
    <property type="match status" value="1"/>
</dbReference>
<organism evidence="4 5">
    <name type="scientific">Lepidopterella palustris CBS 459.81</name>
    <dbReference type="NCBI Taxonomy" id="1314670"/>
    <lineage>
        <taxon>Eukaryota</taxon>
        <taxon>Fungi</taxon>
        <taxon>Dikarya</taxon>
        <taxon>Ascomycota</taxon>
        <taxon>Pezizomycotina</taxon>
        <taxon>Dothideomycetes</taxon>
        <taxon>Pleosporomycetidae</taxon>
        <taxon>Mytilinidiales</taxon>
        <taxon>Argynnaceae</taxon>
        <taxon>Lepidopterella</taxon>
    </lineage>
</organism>